<comment type="caution">
    <text evidence="2">The sequence shown here is derived from an EMBL/GenBank/DDBJ whole genome shotgun (WGS) entry which is preliminary data.</text>
</comment>
<dbReference type="InterPro" id="IPR002816">
    <property type="entry name" value="TraB/PrgY/GumN_fam"/>
</dbReference>
<keyword evidence="1" id="KW-0732">Signal</keyword>
<organism evidence="2 3">
    <name type="scientific">Stenotrophomonas pictorum JCM 9942</name>
    <dbReference type="NCBI Taxonomy" id="1236960"/>
    <lineage>
        <taxon>Bacteria</taxon>
        <taxon>Pseudomonadati</taxon>
        <taxon>Pseudomonadota</taxon>
        <taxon>Gammaproteobacteria</taxon>
        <taxon>Lysobacterales</taxon>
        <taxon>Lysobacteraceae</taxon>
        <taxon>Stenotrophomonas</taxon>
    </lineage>
</organism>
<dbReference type="CDD" id="cd14789">
    <property type="entry name" value="Tiki"/>
    <property type="match status" value="1"/>
</dbReference>
<evidence type="ECO:0000313" key="2">
    <source>
        <dbReference type="EMBL" id="KRG42819.1"/>
    </source>
</evidence>
<feature type="chain" id="PRO_5006391214" description="Polysaccharide biosynthesis protein GumN" evidence="1">
    <location>
        <begin position="23"/>
        <end position="314"/>
    </location>
</feature>
<dbReference type="InterPro" id="IPR047111">
    <property type="entry name" value="YbaP-like"/>
</dbReference>
<evidence type="ECO:0008006" key="4">
    <source>
        <dbReference type="Google" id="ProtNLM"/>
    </source>
</evidence>
<dbReference type="PANTHER" id="PTHR40590">
    <property type="entry name" value="CYTOPLASMIC PROTEIN-RELATED"/>
    <property type="match status" value="1"/>
</dbReference>
<dbReference type="EMBL" id="LLXS01000017">
    <property type="protein sequence ID" value="KRG42819.1"/>
    <property type="molecule type" value="Genomic_DNA"/>
</dbReference>
<sequence>MTRAGLLLATTMLLVAPLAAIARQAEPVAKAAQAPPVPLLWKVSGAQGSAVYLLGSFHMLKPTDYPVSADVDAAFSASRRLLFELSPEEMGSPQLATQMLQAALRRDGRQLKDDLDDATWQQLQAWAADNNMPVERLAGLKPWFVGLTISIAQMARQGLDPQSGLDRHLMERAAKAGKPTDGLESAAAQISMLDGMSVEEQRQLLREALEQADEGDAQSRRLHDAWRRGDDGVLWRDMAAQMKRQYPELYRRINVERNDAWLPLLQPWLQQGQGDTLVVVGALHLLGSDGVVEKLRARGYKVERICSACKPAKR</sequence>
<accession>A0A0R0ARV3</accession>
<dbReference type="PANTHER" id="PTHR40590:SF1">
    <property type="entry name" value="CYTOPLASMIC PROTEIN"/>
    <property type="match status" value="1"/>
</dbReference>
<protein>
    <recommendedName>
        <fullName evidence="4">Polysaccharide biosynthesis protein GumN</fullName>
    </recommendedName>
</protein>
<feature type="signal peptide" evidence="1">
    <location>
        <begin position="1"/>
        <end position="22"/>
    </location>
</feature>
<evidence type="ECO:0000256" key="1">
    <source>
        <dbReference type="SAM" id="SignalP"/>
    </source>
</evidence>
<name>A0A0R0ARV3_9GAMM</name>
<reference evidence="2 3" key="1">
    <citation type="submission" date="2015-10" db="EMBL/GenBank/DDBJ databases">
        <title>Genome sequencing and analysis of members of genus Stenotrophomonas.</title>
        <authorList>
            <person name="Patil P.P."/>
            <person name="Midha S."/>
            <person name="Patil P.B."/>
        </authorList>
    </citation>
    <scope>NUCLEOTIDE SEQUENCE [LARGE SCALE GENOMIC DNA]</scope>
    <source>
        <strain evidence="2 3">JCM 9942</strain>
    </source>
</reference>
<dbReference type="AlphaFoldDB" id="A0A0R0ARV3"/>
<dbReference type="Pfam" id="PF01963">
    <property type="entry name" value="TraB_PrgY_gumN"/>
    <property type="match status" value="1"/>
</dbReference>
<proteinExistence type="predicted"/>
<gene>
    <name evidence="2" type="ORF">ARC78_08275</name>
</gene>
<keyword evidence="3" id="KW-1185">Reference proteome</keyword>
<evidence type="ECO:0000313" key="3">
    <source>
        <dbReference type="Proteomes" id="UP000050836"/>
    </source>
</evidence>
<dbReference type="Proteomes" id="UP000050836">
    <property type="component" value="Unassembled WGS sequence"/>
</dbReference>